<name>A0A1B0TH91_9BACT</name>
<comment type="catalytic activity">
    <reaction evidence="13">
        <text>L-alpha-aminoacyl-L-lysine(out) = L-alpha-aminoacyl-L-lysine(in)</text>
        <dbReference type="Rhea" id="RHEA:79383"/>
        <dbReference type="ChEBI" id="CHEBI:229966"/>
    </reaction>
</comment>
<organism evidence="27">
    <name type="scientific">uncultured bacterium fosmid I5J7</name>
    <dbReference type="NCBI Taxonomy" id="1701911"/>
    <lineage>
        <taxon>Bacteria</taxon>
        <taxon>environmental samples</taxon>
    </lineage>
</organism>
<feature type="transmembrane region" description="Helical" evidence="25">
    <location>
        <begin position="40"/>
        <end position="60"/>
    </location>
</feature>
<dbReference type="Gene3D" id="1.20.1250.20">
    <property type="entry name" value="MFS general substrate transporter like domains"/>
    <property type="match status" value="2"/>
</dbReference>
<evidence type="ECO:0000313" key="27">
    <source>
        <dbReference type="EMBL" id="ALL53620.1"/>
    </source>
</evidence>
<dbReference type="Pfam" id="PF07690">
    <property type="entry name" value="MFS_1"/>
    <property type="match status" value="1"/>
</dbReference>
<dbReference type="SUPFAM" id="SSF103473">
    <property type="entry name" value="MFS general substrate transporter"/>
    <property type="match status" value="1"/>
</dbReference>
<keyword evidence="3" id="KW-0813">Transport</keyword>
<comment type="similarity">
    <text evidence="2">Belongs to the major facilitator superfamily.</text>
</comment>
<feature type="transmembrane region" description="Helical" evidence="25">
    <location>
        <begin position="106"/>
        <end position="128"/>
    </location>
</feature>
<comment type="catalytic activity">
    <reaction evidence="18">
        <text>L-histidyl-L-alpha-amino acid(out) = L-histidyl-L-alpha-amino acid(in)</text>
        <dbReference type="Rhea" id="RHEA:79379"/>
        <dbReference type="ChEBI" id="CHEBI:229964"/>
    </reaction>
</comment>
<evidence type="ECO:0000256" key="12">
    <source>
        <dbReference type="ARBA" id="ARBA00044891"/>
    </source>
</evidence>
<comment type="subunit">
    <text evidence="24">Homodimer. Interacts with lysosomal protein GLMP (via lumenal domain); the interaction starts while both proteins are still in the endoplasmic reticulum and is required for stabilization of MFSD1 in lysosomes but has no direct effect on its targeting to lysosomes or transporter activity.</text>
</comment>
<dbReference type="InterPro" id="IPR020846">
    <property type="entry name" value="MFS_dom"/>
</dbReference>
<feature type="transmembrane region" description="Helical" evidence="25">
    <location>
        <begin position="314"/>
        <end position="337"/>
    </location>
</feature>
<feature type="transmembrane region" description="Helical" evidence="25">
    <location>
        <begin position="289"/>
        <end position="308"/>
    </location>
</feature>
<evidence type="ECO:0000256" key="18">
    <source>
        <dbReference type="ARBA" id="ARBA00044912"/>
    </source>
</evidence>
<reference evidence="27" key="1">
    <citation type="submission" date="2015-01" db="EMBL/GenBank/DDBJ databases">
        <title>Ommochrome synthesis by a marine sediment metagenomic clone in Escherichia coli is catalyzed by a bacterial hemerythrin.</title>
        <authorList>
            <person name="Strand T.A."/>
            <person name="Panzella L."/>
            <person name="Ertesvaag H."/>
            <person name="D'Errico G."/>
            <person name="D'Ischia M."/>
            <person name="Drabloes F."/>
            <person name="Valla S."/>
        </authorList>
    </citation>
    <scope>NUCLEOTIDE SEQUENCE</scope>
</reference>
<dbReference type="PANTHER" id="PTHR23512:SF3">
    <property type="entry name" value="MAJOR FACILITATOR SUPERFAMILY DOMAIN-CONTAINING PROTEIN 1"/>
    <property type="match status" value="1"/>
</dbReference>
<accession>A0A1B0TH91</accession>
<evidence type="ECO:0000256" key="13">
    <source>
        <dbReference type="ARBA" id="ARBA00044893"/>
    </source>
</evidence>
<dbReference type="EMBL" id="KP401859">
    <property type="protein sequence ID" value="ALL53620.1"/>
    <property type="molecule type" value="Genomic_DNA"/>
</dbReference>
<dbReference type="InterPro" id="IPR005829">
    <property type="entry name" value="Sugar_transporter_CS"/>
</dbReference>
<keyword evidence="6 25" id="KW-0472">Membrane</keyword>
<comment type="catalytic activity">
    <reaction evidence="12">
        <text>L-lysyl-L-alpha-amino acid(out) = L-lysyl-L-alpha-amino acid(in)</text>
        <dbReference type="Rhea" id="RHEA:79387"/>
        <dbReference type="ChEBI" id="CHEBI:229965"/>
    </reaction>
</comment>
<evidence type="ECO:0000256" key="22">
    <source>
        <dbReference type="ARBA" id="ARBA00045018"/>
    </source>
</evidence>
<evidence type="ECO:0000256" key="17">
    <source>
        <dbReference type="ARBA" id="ARBA00044903"/>
    </source>
</evidence>
<proteinExistence type="inferred from homology"/>
<dbReference type="GO" id="GO:0022857">
    <property type="term" value="F:transmembrane transporter activity"/>
    <property type="evidence" value="ECO:0007669"/>
    <property type="project" value="InterPro"/>
</dbReference>
<dbReference type="PROSITE" id="PS00216">
    <property type="entry name" value="SUGAR_TRANSPORT_1"/>
    <property type="match status" value="1"/>
</dbReference>
<feature type="transmembrane region" description="Helical" evidence="25">
    <location>
        <begin position="260"/>
        <end position="280"/>
    </location>
</feature>
<feature type="transmembrane region" description="Helical" evidence="25">
    <location>
        <begin position="80"/>
        <end position="100"/>
    </location>
</feature>
<feature type="transmembrane region" description="Helical" evidence="25">
    <location>
        <begin position="135"/>
        <end position="158"/>
    </location>
</feature>
<evidence type="ECO:0000256" key="4">
    <source>
        <dbReference type="ARBA" id="ARBA00022692"/>
    </source>
</evidence>
<dbReference type="AlphaFoldDB" id="A0A1B0TH91"/>
<evidence type="ECO:0000256" key="8">
    <source>
        <dbReference type="ARBA" id="ARBA00044876"/>
    </source>
</evidence>
<comment type="catalytic activity">
    <reaction evidence="16">
        <text>L-lysyl-L-lysine(out) = L-lysyl-L-lysine(in)</text>
        <dbReference type="Rhea" id="RHEA:79403"/>
        <dbReference type="ChEBI" id="CHEBI:229956"/>
    </reaction>
</comment>
<evidence type="ECO:0000256" key="15">
    <source>
        <dbReference type="ARBA" id="ARBA00044899"/>
    </source>
</evidence>
<dbReference type="PROSITE" id="PS50850">
    <property type="entry name" value="MFS"/>
    <property type="match status" value="1"/>
</dbReference>
<keyword evidence="5 25" id="KW-1133">Transmembrane helix</keyword>
<feature type="domain" description="Major facilitator superfamily (MFS) profile" evidence="26">
    <location>
        <begin position="12"/>
        <end position="418"/>
    </location>
</feature>
<comment type="catalytic activity">
    <reaction evidence="19">
        <text>L-alanyl-L-lysine(out) = L-alanyl-L-lysine(in)</text>
        <dbReference type="Rhea" id="RHEA:79415"/>
        <dbReference type="ChEBI" id="CHEBI:192470"/>
    </reaction>
</comment>
<evidence type="ECO:0000256" key="5">
    <source>
        <dbReference type="ARBA" id="ARBA00022989"/>
    </source>
</evidence>
<evidence type="ECO:0000259" key="26">
    <source>
        <dbReference type="PROSITE" id="PS50850"/>
    </source>
</evidence>
<evidence type="ECO:0000256" key="1">
    <source>
        <dbReference type="ARBA" id="ARBA00004155"/>
    </source>
</evidence>
<feature type="transmembrane region" description="Helical" evidence="25">
    <location>
        <begin position="170"/>
        <end position="189"/>
    </location>
</feature>
<comment type="function">
    <text evidence="23">Lysosomal dipeptide uniporter that selectively exports lysine, arginine or histidine-containing dipeptides with a net positive charge from the lysosome lumen into the cytosol. Could play a role in a specific type of protein O-glycosylation indirectly regulating macrophages migration and tissue invasion. Also essential for liver homeostasis.</text>
</comment>
<keyword evidence="4 25" id="KW-0812">Transmembrane</keyword>
<dbReference type="PANTHER" id="PTHR23512">
    <property type="entry name" value="MAJOR FACILITATOR SUPERFAMILY DOMAIN-CONTAINING PROTEIN 1"/>
    <property type="match status" value="1"/>
</dbReference>
<comment type="subcellular location">
    <subcellularLocation>
        <location evidence="1">Lysosome membrane</location>
        <topology evidence="1">Multi-pass membrane protein</topology>
    </subcellularLocation>
</comment>
<feature type="transmembrane region" description="Helical" evidence="25">
    <location>
        <begin position="349"/>
        <end position="372"/>
    </location>
</feature>
<evidence type="ECO:0000256" key="23">
    <source>
        <dbReference type="ARBA" id="ARBA00045709"/>
    </source>
</evidence>
<protein>
    <recommendedName>
        <fullName evidence="21">Lysosomal dipeptide transporter MFSD1</fullName>
    </recommendedName>
    <alternativeName>
        <fullName evidence="22">Major facilitator superfamily domain-containing protein 1</fullName>
    </alternativeName>
</protein>
<evidence type="ECO:0000256" key="7">
    <source>
        <dbReference type="ARBA" id="ARBA00023228"/>
    </source>
</evidence>
<evidence type="ECO:0000256" key="21">
    <source>
        <dbReference type="ARBA" id="ARBA00044985"/>
    </source>
</evidence>
<evidence type="ECO:0000256" key="14">
    <source>
        <dbReference type="ARBA" id="ARBA00044898"/>
    </source>
</evidence>
<comment type="catalytic activity">
    <reaction evidence="8">
        <text>L-lysyl-L-alanine(out) = L-lysyl-L-alanine(in)</text>
        <dbReference type="Rhea" id="RHEA:79399"/>
        <dbReference type="ChEBI" id="CHEBI:229954"/>
    </reaction>
</comment>
<evidence type="ECO:0000256" key="6">
    <source>
        <dbReference type="ARBA" id="ARBA00023136"/>
    </source>
</evidence>
<evidence type="ECO:0000256" key="24">
    <source>
        <dbReference type="ARBA" id="ARBA00046376"/>
    </source>
</evidence>
<comment type="catalytic activity">
    <reaction evidence="15">
        <text>L-arginyl-L-alpha-amino acid(out) = L-arginyl-L-alpha-amino acid(in)</text>
        <dbReference type="Rhea" id="RHEA:79371"/>
        <dbReference type="ChEBI" id="CHEBI:84315"/>
    </reaction>
</comment>
<comment type="catalytic activity">
    <reaction evidence="10">
        <text>L-alpha-aminoacyl-L-arginine(out) = L-alpha-aminoacyl-L-arginine(in)</text>
        <dbReference type="Rhea" id="RHEA:79367"/>
        <dbReference type="ChEBI" id="CHEBI:229968"/>
    </reaction>
</comment>
<evidence type="ECO:0000256" key="20">
    <source>
        <dbReference type="ARBA" id="ARBA00044924"/>
    </source>
</evidence>
<evidence type="ECO:0000256" key="25">
    <source>
        <dbReference type="SAM" id="Phobius"/>
    </source>
</evidence>
<dbReference type="InterPro" id="IPR036259">
    <property type="entry name" value="MFS_trans_sf"/>
</dbReference>
<dbReference type="GO" id="GO:0005765">
    <property type="term" value="C:lysosomal membrane"/>
    <property type="evidence" value="ECO:0007669"/>
    <property type="project" value="UniProtKB-SubCell"/>
</dbReference>
<comment type="catalytic activity">
    <reaction evidence="11">
        <text>L-alpha-aminoacyl-L-histidine(out) = L-alpha-aminoacyl-L-histidine(in)</text>
        <dbReference type="Rhea" id="RHEA:79375"/>
        <dbReference type="ChEBI" id="CHEBI:229967"/>
    </reaction>
</comment>
<dbReference type="InterPro" id="IPR011701">
    <property type="entry name" value="MFS"/>
</dbReference>
<feature type="transmembrane region" description="Helical" evidence="25">
    <location>
        <begin position="222"/>
        <end position="248"/>
    </location>
</feature>
<evidence type="ECO:0000256" key="3">
    <source>
        <dbReference type="ARBA" id="ARBA00022448"/>
    </source>
</evidence>
<evidence type="ECO:0000256" key="16">
    <source>
        <dbReference type="ARBA" id="ARBA00044900"/>
    </source>
</evidence>
<evidence type="ECO:0000256" key="9">
    <source>
        <dbReference type="ARBA" id="ARBA00044878"/>
    </source>
</evidence>
<sequence length="422" mass="44667">MQAARPASLALALTIWSLSALAFGYAFFQRVAPSVMIPDLMAEFAVTGAVMGQLSALYFYPYAAMQLPIGALLDRYGARLMLTIALLLAAVGSIIFGTAGSVNAAYAGRFMVGAGSAVGFIASMALAAKWFHPRHFALLTGLAMFFAMVCGIAGQAPLALAVEAFGWRQTMVWAGAFAAGLAVLTALIVRNSPDPHSADHVNDTRWAEIWTGLKDTIKRTEIWRIAIVAMSMSGPMLALGGLWGVPFLASAYGLDRPTSAIYTSLSLLGWAVGAPLSGWLSDRIGRRKLPLVAGTAFNCGLIAIIAFVPNLGLFFTAIALFLSGLTGGCMVVTFALAREVSARRLHGSVSGLVNAATVGAGAVLQPIIGWMLDLRWDGTLLEGARVYDTADYRFAFICLVVWSGAGFLLSLTLRETNCRPVV</sequence>
<comment type="catalytic activity">
    <reaction evidence="20">
        <text>L-lysyl-glycine(out) = L-lysyl-glycine(in)</text>
        <dbReference type="Rhea" id="RHEA:79407"/>
        <dbReference type="ChEBI" id="CHEBI:191202"/>
    </reaction>
</comment>
<evidence type="ECO:0000256" key="11">
    <source>
        <dbReference type="ARBA" id="ARBA00044884"/>
    </source>
</evidence>
<keyword evidence="7" id="KW-0458">Lysosome</keyword>
<comment type="catalytic activity">
    <reaction evidence="9">
        <text>L-histidyl-glycine(out) = L-histidyl-glycine(in)</text>
        <dbReference type="Rhea" id="RHEA:79395"/>
        <dbReference type="ChEBI" id="CHEBI:229957"/>
    </reaction>
</comment>
<evidence type="ECO:0000256" key="19">
    <source>
        <dbReference type="ARBA" id="ARBA00044919"/>
    </source>
</evidence>
<comment type="catalytic activity">
    <reaction evidence="14">
        <text>L-aspartyl-L-lysine(out) = L-aspartyl-L-lysine(in)</text>
        <dbReference type="Rhea" id="RHEA:79411"/>
        <dbReference type="ChEBI" id="CHEBI:229953"/>
    </reaction>
</comment>
<evidence type="ECO:0000256" key="10">
    <source>
        <dbReference type="ARBA" id="ARBA00044881"/>
    </source>
</evidence>
<dbReference type="InterPro" id="IPR052187">
    <property type="entry name" value="MFSD1"/>
</dbReference>
<comment type="catalytic activity">
    <reaction evidence="17">
        <text>L-arginyl-glycine(out) = L-arginyl-glycine(in)</text>
        <dbReference type="Rhea" id="RHEA:79391"/>
        <dbReference type="ChEBI" id="CHEBI:229955"/>
    </reaction>
</comment>
<evidence type="ECO:0000256" key="2">
    <source>
        <dbReference type="ARBA" id="ARBA00008335"/>
    </source>
</evidence>
<feature type="transmembrane region" description="Helical" evidence="25">
    <location>
        <begin position="392"/>
        <end position="413"/>
    </location>
</feature>